<reference evidence="2 3" key="1">
    <citation type="submission" date="2020-07" db="EMBL/GenBank/DDBJ databases">
        <title>Comparative genomics of pyrophilous fungi reveals a link between fire events and developmental genes.</title>
        <authorList>
            <consortium name="DOE Joint Genome Institute"/>
            <person name="Steindorff A.S."/>
            <person name="Carver A."/>
            <person name="Calhoun S."/>
            <person name="Stillman K."/>
            <person name="Liu H."/>
            <person name="Lipzen A."/>
            <person name="Pangilinan J."/>
            <person name="Labutti K."/>
            <person name="Bruns T.D."/>
            <person name="Grigoriev I.V."/>
        </authorList>
    </citation>
    <scope>NUCLEOTIDE SEQUENCE [LARGE SCALE GENOMIC DNA]</scope>
    <source>
        <strain evidence="2 3">CBS 144469</strain>
    </source>
</reference>
<evidence type="ECO:0000256" key="1">
    <source>
        <dbReference type="SAM" id="MobiDB-lite"/>
    </source>
</evidence>
<accession>A0A8H6HP56</accession>
<sequence length="1233" mass="137706">MFASASTSNQYREETLPLRRTGPYARELPTLRRAFNHPKQPEDLNGKTYIVLFNTSDKARERRSEIEANIQLPSEDPEELCRDHGFLRMRPGDMAFARDAKKGMKYEDDMPLAWVTGADDMSRGLRVEYDQSTLDLMGPPAERKKKCVYFETLPGVEPHKEGERCYTFGPSLERPTSIVAPTKTFKNNPTTGEAPKSQEVIGSAISTIAQVSMNAVEKGPQSLTKAMEDLSEVVGAPRIGCDENYAFATFQCNISSAKRHGSEVELNQELGVKGDAHCDGGDMEAWPSCLCANPQLPDSYRNGIFALLFAGIFVELEKYLCFLFSGRQVHVGTSPIAPDGVEPAEDAHRVNYIGYTPAKMLNGQAKYCLGSDHNGKAIFMTHEMLNANDRSTYKPCTRATWAREGGCLMEPESRAYFISRRMLDFGRYLIAQTADGDEVADAVDLYGDEVVEAVTVGGVRVKATELVPSSYGRAEELRSKARDDFADIAEKSRKFYAAKMKPTTRKPNSGKEKKKGERGAKKSDLLARSDSNDDPATDEEVSDLEDTVAPLLNPTTAAAVDGARPLMDSRLLRLSPGFDIQESAQLETPQVKEEEDMLGGSEEQRSISESSEPELDVEGGRMAPRSEISTSKAGDKRRRVESDSEHDDNATRLCKKARTSEYPLLRDLTGAMLKDELMDLLEEKEVLEREERVSNLKFLDEVTSLKEAIHSNPCGTDSPGIVANFIKGCGAVENGIRRESYHLRRYREAVMRGNQEIWAWLDETIVGTAKAYLDANSQGQATPDWLRVLVQLVEDMVVRRLEGQVFDPSIEPALAPLGNRKFSCANPQPGLYTRGEPRTSTRVVTVVVEILRELLGYPAEEYRHQAWVTSTLVEVFGEEVLLLGVTWKAYTTIKFSKYLSPSDRRRKPNRDSLNGFKQRATGGALSTSSRVLRSPEYANIHVLLDAGLQYIRGGGNGARNGDEKVARIRSEMARKPNALLPFREKADDRRRLTGEDGPFAPQVSKTKEGLFSMVVCRAITWDTDFARRSKRVFDSYEDLERERTKHKALHPKDAEQESYFCKKNAYGGTAFGRKFENAKEYWDSAVDLEEEWRELTSREKRCAFTECVNFFRPPGDRAGRFKELGPLAAYLLACDVAYAGLCCYPSLGEVAQAVYDNDAGALKGLRYLGLVGSAGERRNRQTIPAIEAGLQEVMKFVIEGYSEKEREEMGFDIICVEHLLCKLSRNHRLLTAA</sequence>
<dbReference type="Proteomes" id="UP000521943">
    <property type="component" value="Unassembled WGS sequence"/>
</dbReference>
<evidence type="ECO:0000313" key="2">
    <source>
        <dbReference type="EMBL" id="KAF6750600.1"/>
    </source>
</evidence>
<dbReference type="EMBL" id="JACGCI010000056">
    <property type="protein sequence ID" value="KAF6750600.1"/>
    <property type="molecule type" value="Genomic_DNA"/>
</dbReference>
<proteinExistence type="predicted"/>
<feature type="region of interest" description="Disordered" evidence="1">
    <location>
        <begin position="496"/>
        <end position="556"/>
    </location>
</feature>
<feature type="region of interest" description="Disordered" evidence="1">
    <location>
        <begin position="901"/>
        <end position="921"/>
    </location>
</feature>
<comment type="caution">
    <text evidence="2">The sequence shown here is derived from an EMBL/GenBank/DDBJ whole genome shotgun (WGS) entry which is preliminary data.</text>
</comment>
<feature type="region of interest" description="Disordered" evidence="1">
    <location>
        <begin position="581"/>
        <end position="654"/>
    </location>
</feature>
<feature type="compositionally biased region" description="Basic and acidic residues" evidence="1">
    <location>
        <begin position="638"/>
        <end position="650"/>
    </location>
</feature>
<organism evidence="2 3">
    <name type="scientific">Ephemerocybe angulata</name>
    <dbReference type="NCBI Taxonomy" id="980116"/>
    <lineage>
        <taxon>Eukaryota</taxon>
        <taxon>Fungi</taxon>
        <taxon>Dikarya</taxon>
        <taxon>Basidiomycota</taxon>
        <taxon>Agaricomycotina</taxon>
        <taxon>Agaricomycetes</taxon>
        <taxon>Agaricomycetidae</taxon>
        <taxon>Agaricales</taxon>
        <taxon>Agaricineae</taxon>
        <taxon>Psathyrellaceae</taxon>
        <taxon>Ephemerocybe</taxon>
    </lineage>
</organism>
<dbReference type="AlphaFoldDB" id="A0A8H6HP56"/>
<gene>
    <name evidence="2" type="ORF">DFP72DRAFT_1072302</name>
</gene>
<dbReference type="OrthoDB" id="3061143at2759"/>
<name>A0A8H6HP56_9AGAR</name>
<keyword evidence="3" id="KW-1185">Reference proteome</keyword>
<feature type="compositionally biased region" description="Acidic residues" evidence="1">
    <location>
        <begin position="532"/>
        <end position="546"/>
    </location>
</feature>
<protein>
    <submittedName>
        <fullName evidence="2">Uncharacterized protein</fullName>
    </submittedName>
</protein>
<feature type="compositionally biased region" description="Basic and acidic residues" evidence="1">
    <location>
        <begin position="509"/>
        <end position="531"/>
    </location>
</feature>
<evidence type="ECO:0000313" key="3">
    <source>
        <dbReference type="Proteomes" id="UP000521943"/>
    </source>
</evidence>